<accession>A0A8I3Q1J8</accession>
<dbReference type="SUPFAM" id="SSF50965">
    <property type="entry name" value="Galactose oxidase, central domain"/>
    <property type="match status" value="1"/>
</dbReference>
<dbReference type="Ensembl" id="ENSCAFT00845052867.1">
    <property type="protein sequence ID" value="ENSCAFP00845041510.1"/>
    <property type="gene ID" value="ENSCAFG00845029851.1"/>
</dbReference>
<dbReference type="AlphaFoldDB" id="A0A8I3Q1J8"/>
<evidence type="ECO:0000313" key="7">
    <source>
        <dbReference type="Proteomes" id="UP000805418"/>
    </source>
</evidence>
<gene>
    <name evidence="6" type="primary">KLHDC9</name>
</gene>
<dbReference type="Proteomes" id="UP000805418">
    <property type="component" value="Chromosome 38"/>
</dbReference>
<keyword evidence="1" id="KW-0880">Kelch repeat</keyword>
<feature type="region of interest" description="Disordered" evidence="5">
    <location>
        <begin position="1"/>
        <end position="240"/>
    </location>
</feature>
<dbReference type="InterPro" id="IPR015915">
    <property type="entry name" value="Kelch-typ_b-propeller"/>
</dbReference>
<organism evidence="6 7">
    <name type="scientific">Canis lupus familiaris</name>
    <name type="common">Dog</name>
    <name type="synonym">Canis familiaris</name>
    <dbReference type="NCBI Taxonomy" id="9615"/>
    <lineage>
        <taxon>Eukaryota</taxon>
        <taxon>Metazoa</taxon>
        <taxon>Chordata</taxon>
        <taxon>Craniata</taxon>
        <taxon>Vertebrata</taxon>
        <taxon>Euteleostomi</taxon>
        <taxon>Mammalia</taxon>
        <taxon>Eutheria</taxon>
        <taxon>Laurasiatheria</taxon>
        <taxon>Carnivora</taxon>
        <taxon>Caniformia</taxon>
        <taxon>Canidae</taxon>
        <taxon>Canis</taxon>
    </lineage>
</organism>
<dbReference type="InterPro" id="IPR011043">
    <property type="entry name" value="Gal_Oxase/kelch_b-propeller"/>
</dbReference>
<protein>
    <recommendedName>
        <fullName evidence="4">Kelch domain-containing protein 9</fullName>
    </recommendedName>
</protein>
<feature type="compositionally biased region" description="Low complexity" evidence="5">
    <location>
        <begin position="173"/>
        <end position="198"/>
    </location>
</feature>
<evidence type="ECO:0000256" key="2">
    <source>
        <dbReference type="ARBA" id="ARBA00022737"/>
    </source>
</evidence>
<sequence>MYTQVPAEHAHSPQPARTLSPSPSLHAHSPQPARTLSPSPSLHAHSPQPARTLSPSPSLHAHSPQPARTLSPSPSLHAHSPQPARTLSPSPSLHAHSPQPARTRTRPERRALPPPRGQSSKAAPALPALRAPPRTLRKRRDADPADRFSARKPRRPRGSHPESRGAAGPEAVSAASQAPGPRSRPRAGSSRAAASSGIPPGPARSLGPCALGDPGLTGARAARPRPRPRPRPASCLRVSGAWRPVRRPLLGGGGGPGGVTGRCGGPGRAMALAGPPGGAGWTWRPVARDALLARAFHSCTELRGRFYVVGGLPGGGASEPSGDTVLFDPAAGQAVRGAGDGPRRSHHDAAPVGGRWLCVVGGWDGSRRLATVAALDAERGAWEAWSAAPGSRPPAGLSGHTCTRVSDRELRVAGREGGTRTQRRCGSIFTLRLDPGARTYCYKEEGCRTASRSGHCAALLPAPGPRPGHQLLLFGGCSSPEPEVAGHWSLGKIKEEPPAALHLTEQLARLVTKGQGARQGPRGLRHHSCSVVGPFAVLFGGETLTRARDTICNDLYIYDTRKSPPLWFHFPCADRGLKRVGHRTCLWNDQLYLVGGFGEDGRTPSPQGRQHLFDSPLHQHAPNHSVAPAGLIDLLQGVNHQAAARGQGRSENAAPLCCSLPLQMASPTFLLTGAPRPPHLCSFNSISSSAALDARPRCSCRRRLKPAITLEDES</sequence>
<dbReference type="PANTHER" id="PTHR47196:SF1">
    <property type="entry name" value="KELCH DOMAIN-CONTAINING PROTEIN 9"/>
    <property type="match status" value="1"/>
</dbReference>
<evidence type="ECO:0000256" key="4">
    <source>
        <dbReference type="ARBA" id="ARBA00073370"/>
    </source>
</evidence>
<dbReference type="Gene3D" id="2.120.10.80">
    <property type="entry name" value="Kelch-type beta propeller"/>
    <property type="match status" value="2"/>
</dbReference>
<keyword evidence="2" id="KW-0677">Repeat</keyword>
<evidence type="ECO:0000256" key="5">
    <source>
        <dbReference type="SAM" id="MobiDB-lite"/>
    </source>
</evidence>
<feature type="compositionally biased region" description="Basic and acidic residues" evidence="5">
    <location>
        <begin position="140"/>
        <end position="149"/>
    </location>
</feature>
<reference evidence="6" key="2">
    <citation type="submission" date="2025-08" db="UniProtKB">
        <authorList>
            <consortium name="Ensembl"/>
        </authorList>
    </citation>
    <scope>IDENTIFICATION</scope>
    <source>
        <strain evidence="6">Boxer</strain>
    </source>
</reference>
<feature type="compositionally biased region" description="Low complexity" evidence="5">
    <location>
        <begin position="19"/>
        <end position="102"/>
    </location>
</feature>
<proteinExistence type="predicted"/>
<dbReference type="InterPro" id="IPR042941">
    <property type="entry name" value="KLDC9"/>
</dbReference>
<dbReference type="GeneTree" id="ENSGT00390000011582"/>
<dbReference type="PANTHER" id="PTHR47196">
    <property type="entry name" value="KELCH DOMAIN-CONTAINING PROTEIN 9"/>
    <property type="match status" value="1"/>
</dbReference>
<comment type="subunit">
    <text evidence="3">Interacts with CCNA1.</text>
</comment>
<evidence type="ECO:0000256" key="3">
    <source>
        <dbReference type="ARBA" id="ARBA00064733"/>
    </source>
</evidence>
<dbReference type="OrthoDB" id="10251809at2759"/>
<keyword evidence="7" id="KW-1185">Reference proteome</keyword>
<reference evidence="6" key="3">
    <citation type="submission" date="2025-09" db="UniProtKB">
        <authorList>
            <consortium name="Ensembl"/>
        </authorList>
    </citation>
    <scope>IDENTIFICATION</scope>
    <source>
        <strain evidence="6">Boxer</strain>
    </source>
</reference>
<name>A0A8I3Q1J8_CANLF</name>
<evidence type="ECO:0000256" key="1">
    <source>
        <dbReference type="ARBA" id="ARBA00022441"/>
    </source>
</evidence>
<evidence type="ECO:0000313" key="6">
    <source>
        <dbReference type="Ensembl" id="ENSCAFP00845041510.1"/>
    </source>
</evidence>
<reference evidence="6" key="1">
    <citation type="submission" date="2020-03" db="EMBL/GenBank/DDBJ databases">
        <title>Long-read based genome assembly of a Labrador retriever dog.</title>
        <authorList>
            <person name="Eory L."/>
            <person name="Zhang W."/>
            <person name="Schoenebeck J."/>
        </authorList>
    </citation>
    <scope>NUCLEOTIDE SEQUENCE [LARGE SCALE GENOMIC DNA]</scope>
    <source>
        <strain evidence="6">Labrador retriever</strain>
    </source>
</reference>
<dbReference type="FunFam" id="2.120.10.80:FF:000125">
    <property type="entry name" value="kelch domain-containing protein 9"/>
    <property type="match status" value="1"/>
</dbReference>
<feature type="compositionally biased region" description="Low complexity" evidence="5">
    <location>
        <begin position="121"/>
        <end position="134"/>
    </location>
</feature>
<dbReference type="GO" id="GO:0030332">
    <property type="term" value="F:cyclin binding"/>
    <property type="evidence" value="ECO:0000318"/>
    <property type="project" value="GO_Central"/>
</dbReference>